<evidence type="ECO:0000256" key="1">
    <source>
        <dbReference type="SAM" id="MobiDB-lite"/>
    </source>
</evidence>
<accession>A0A2P5HJZ5</accession>
<gene>
    <name evidence="2" type="ORF">DHEL01_v211060</name>
</gene>
<sequence>MSPGSKYAVDIHNHKESSRGASVNSRASRSTMSRPISICSTGYETDSSSGSMWSAQQPAQAANTKTKINNKGQFVTVINHQQQNRQSEPSPSYKSAKTHGKKAQ</sequence>
<feature type="compositionally biased region" description="Polar residues" evidence="1">
    <location>
        <begin position="19"/>
        <end position="95"/>
    </location>
</feature>
<dbReference type="AlphaFoldDB" id="A0A2P5HJZ5"/>
<dbReference type="EMBL" id="MAVT02001589">
    <property type="protein sequence ID" value="POS70547.1"/>
    <property type="molecule type" value="Genomic_DNA"/>
</dbReference>
<reference evidence="2" key="1">
    <citation type="submission" date="2017-09" db="EMBL/GenBank/DDBJ databases">
        <title>Polyketide synthases of a Diaporthe helianthi virulent isolate.</title>
        <authorList>
            <person name="Baroncelli R."/>
        </authorList>
    </citation>
    <scope>NUCLEOTIDE SEQUENCE [LARGE SCALE GENOMIC DNA]</scope>
    <source>
        <strain evidence="2">7/96</strain>
    </source>
</reference>
<dbReference type="Proteomes" id="UP000094444">
    <property type="component" value="Unassembled WGS sequence"/>
</dbReference>
<feature type="compositionally biased region" description="Basic and acidic residues" evidence="1">
    <location>
        <begin position="9"/>
        <end position="18"/>
    </location>
</feature>
<evidence type="ECO:0000313" key="3">
    <source>
        <dbReference type="Proteomes" id="UP000094444"/>
    </source>
</evidence>
<evidence type="ECO:0000313" key="2">
    <source>
        <dbReference type="EMBL" id="POS70547.1"/>
    </source>
</evidence>
<keyword evidence="3" id="KW-1185">Reference proteome</keyword>
<dbReference type="InParanoid" id="A0A2P5HJZ5"/>
<proteinExistence type="predicted"/>
<feature type="region of interest" description="Disordered" evidence="1">
    <location>
        <begin position="1"/>
        <end position="104"/>
    </location>
</feature>
<name>A0A2P5HJZ5_DIAHE</name>
<dbReference type="OrthoDB" id="5219815at2759"/>
<organism evidence="2 3">
    <name type="scientific">Diaporthe helianthi</name>
    <dbReference type="NCBI Taxonomy" id="158607"/>
    <lineage>
        <taxon>Eukaryota</taxon>
        <taxon>Fungi</taxon>
        <taxon>Dikarya</taxon>
        <taxon>Ascomycota</taxon>
        <taxon>Pezizomycotina</taxon>
        <taxon>Sordariomycetes</taxon>
        <taxon>Sordariomycetidae</taxon>
        <taxon>Diaporthales</taxon>
        <taxon>Diaporthaceae</taxon>
        <taxon>Diaporthe</taxon>
    </lineage>
</organism>
<comment type="caution">
    <text evidence="2">The sequence shown here is derived from an EMBL/GenBank/DDBJ whole genome shotgun (WGS) entry which is preliminary data.</text>
</comment>
<protein>
    <submittedName>
        <fullName evidence="2">Uncharacterized protein</fullName>
    </submittedName>
</protein>